<organism evidence="1">
    <name type="scientific">marine metagenome</name>
    <dbReference type="NCBI Taxonomy" id="408172"/>
    <lineage>
        <taxon>unclassified sequences</taxon>
        <taxon>metagenomes</taxon>
        <taxon>ecological metagenomes</taxon>
    </lineage>
</organism>
<evidence type="ECO:0000313" key="1">
    <source>
        <dbReference type="EMBL" id="SVD14417.1"/>
    </source>
</evidence>
<dbReference type="AlphaFoldDB" id="A0A382SYV4"/>
<dbReference type="EMBL" id="UINC01132233">
    <property type="protein sequence ID" value="SVD14417.1"/>
    <property type="molecule type" value="Genomic_DNA"/>
</dbReference>
<protein>
    <submittedName>
        <fullName evidence="1">Uncharacterized protein</fullName>
    </submittedName>
</protein>
<accession>A0A382SYV4</accession>
<name>A0A382SYV4_9ZZZZ</name>
<feature type="non-terminal residue" evidence="1">
    <location>
        <position position="68"/>
    </location>
</feature>
<gene>
    <name evidence="1" type="ORF">METZ01_LOCUS367271</name>
</gene>
<sequence>MIKRVKYLFLFILIFMMVFSGCAGTIPPEALQWNKETLKQRQLQTRKFDTQKEGDVLSACAALLQDLG</sequence>
<proteinExistence type="predicted"/>
<reference evidence="1" key="1">
    <citation type="submission" date="2018-05" db="EMBL/GenBank/DDBJ databases">
        <authorList>
            <person name="Lanie J.A."/>
            <person name="Ng W.-L."/>
            <person name="Kazmierczak K.M."/>
            <person name="Andrzejewski T.M."/>
            <person name="Davidsen T.M."/>
            <person name="Wayne K.J."/>
            <person name="Tettelin H."/>
            <person name="Glass J.I."/>
            <person name="Rusch D."/>
            <person name="Podicherti R."/>
            <person name="Tsui H.-C.T."/>
            <person name="Winkler M.E."/>
        </authorList>
    </citation>
    <scope>NUCLEOTIDE SEQUENCE</scope>
</reference>
<dbReference type="PROSITE" id="PS51257">
    <property type="entry name" value="PROKAR_LIPOPROTEIN"/>
    <property type="match status" value="1"/>
</dbReference>